<name>A0A820V801_9BILA</name>
<comment type="caution">
    <text evidence="2">The sequence shown here is derived from an EMBL/GenBank/DDBJ whole genome shotgun (WGS) entry which is preliminary data.</text>
</comment>
<dbReference type="Pfam" id="PF14529">
    <property type="entry name" value="Exo_endo_phos_2"/>
    <property type="match status" value="1"/>
</dbReference>
<feature type="domain" description="Endonuclease/exonuclease/phosphatase" evidence="1">
    <location>
        <begin position="6"/>
        <end position="94"/>
    </location>
</feature>
<dbReference type="SUPFAM" id="SSF56219">
    <property type="entry name" value="DNase I-like"/>
    <property type="match status" value="1"/>
</dbReference>
<evidence type="ECO:0000259" key="1">
    <source>
        <dbReference type="Pfam" id="PF14529"/>
    </source>
</evidence>
<sequence length="133" mass="15172">GLSEPIRIIGIYWPTSQQRDLDEILPYVVDGTILSGDFNATVKEWNSPITDRRGAHVKEWINESNLDYIPLTSNSSKRSLRNIDLSFSNMSTISSEALFLALVIIGRLCYRVRTFFSILTVFVLIQIGRHLKQ</sequence>
<dbReference type="Gene3D" id="3.60.10.10">
    <property type="entry name" value="Endonuclease/exonuclease/phosphatase"/>
    <property type="match status" value="1"/>
</dbReference>
<dbReference type="GO" id="GO:0003824">
    <property type="term" value="F:catalytic activity"/>
    <property type="evidence" value="ECO:0007669"/>
    <property type="project" value="InterPro"/>
</dbReference>
<organism evidence="2 3">
    <name type="scientific">Rotaria magnacalcarata</name>
    <dbReference type="NCBI Taxonomy" id="392030"/>
    <lineage>
        <taxon>Eukaryota</taxon>
        <taxon>Metazoa</taxon>
        <taxon>Spiralia</taxon>
        <taxon>Gnathifera</taxon>
        <taxon>Rotifera</taxon>
        <taxon>Eurotatoria</taxon>
        <taxon>Bdelloidea</taxon>
        <taxon>Philodinida</taxon>
        <taxon>Philodinidae</taxon>
        <taxon>Rotaria</taxon>
    </lineage>
</organism>
<keyword evidence="3" id="KW-1185">Reference proteome</keyword>
<gene>
    <name evidence="2" type="ORF">OVN521_LOCUS40463</name>
</gene>
<protein>
    <recommendedName>
        <fullName evidence="1">Endonuclease/exonuclease/phosphatase domain-containing protein</fullName>
    </recommendedName>
</protein>
<accession>A0A820V801</accession>
<evidence type="ECO:0000313" key="3">
    <source>
        <dbReference type="Proteomes" id="UP000663866"/>
    </source>
</evidence>
<dbReference type="InterPro" id="IPR005135">
    <property type="entry name" value="Endo/exonuclease/phosphatase"/>
</dbReference>
<dbReference type="InterPro" id="IPR036691">
    <property type="entry name" value="Endo/exonu/phosph_ase_sf"/>
</dbReference>
<dbReference type="EMBL" id="CAJOBG010052594">
    <property type="protein sequence ID" value="CAF4495982.1"/>
    <property type="molecule type" value="Genomic_DNA"/>
</dbReference>
<dbReference type="AlphaFoldDB" id="A0A820V801"/>
<feature type="non-terminal residue" evidence="2">
    <location>
        <position position="1"/>
    </location>
</feature>
<proteinExistence type="predicted"/>
<reference evidence="2" key="1">
    <citation type="submission" date="2021-02" db="EMBL/GenBank/DDBJ databases">
        <authorList>
            <person name="Nowell W R."/>
        </authorList>
    </citation>
    <scope>NUCLEOTIDE SEQUENCE</scope>
</reference>
<dbReference type="Proteomes" id="UP000663866">
    <property type="component" value="Unassembled WGS sequence"/>
</dbReference>
<evidence type="ECO:0000313" key="2">
    <source>
        <dbReference type="EMBL" id="CAF4495982.1"/>
    </source>
</evidence>